<organism evidence="4 5">
    <name type="scientific">Entamoeba invadens IP1</name>
    <dbReference type="NCBI Taxonomy" id="370355"/>
    <lineage>
        <taxon>Eukaryota</taxon>
        <taxon>Amoebozoa</taxon>
        <taxon>Evosea</taxon>
        <taxon>Archamoebae</taxon>
        <taxon>Mastigamoebida</taxon>
        <taxon>Entamoebidae</taxon>
        <taxon>Entamoeba</taxon>
    </lineage>
</organism>
<dbReference type="OrthoDB" id="10259600at2759"/>
<gene>
    <name evidence="4" type="ORF">EIN_526310</name>
</gene>
<dbReference type="PANTHER" id="PTHR14089:SF6">
    <property type="entry name" value="PRE-MRNA-SPLICING FACTOR RBM22"/>
    <property type="match status" value="1"/>
</dbReference>
<sequence length="191" mass="22183">MSRTEYPMICNDCLPKEKYIKMVRCRKGAACKLCERPFDVYRWHMADSNRQKKTEICLDCAKTKNLCQCCVMDLEFNIPYYVRDAALAQVNAEVTTTSAVDAKNTRWMLDSAKERLAIEGKSDFDKIDQEKAANLLIKKHNYQSNVPGMPKRDVTKKEDSNLKEKEKNETNSKVKKAYVEKKPKKHQSFLK</sequence>
<dbReference type="Proteomes" id="UP000014680">
    <property type="component" value="Unassembled WGS sequence"/>
</dbReference>
<keyword evidence="5" id="KW-1185">Reference proteome</keyword>
<dbReference type="KEGG" id="eiv:EIN_526310"/>
<accession>A0A0A1U8Z4</accession>
<reference evidence="4 5" key="1">
    <citation type="submission" date="2012-10" db="EMBL/GenBank/DDBJ databases">
        <authorList>
            <person name="Zafar N."/>
            <person name="Inman J."/>
            <person name="Hall N."/>
            <person name="Lorenzi H."/>
            <person name="Caler E."/>
        </authorList>
    </citation>
    <scope>NUCLEOTIDE SEQUENCE [LARGE SCALE GENOMIC DNA]</scope>
    <source>
        <strain evidence="4 5">IP1</strain>
    </source>
</reference>
<dbReference type="PANTHER" id="PTHR14089">
    <property type="entry name" value="PRE-MRNA-SPLICING FACTOR RBM22"/>
    <property type="match status" value="1"/>
</dbReference>
<evidence type="ECO:0000259" key="3">
    <source>
        <dbReference type="Pfam" id="PF21369"/>
    </source>
</evidence>
<dbReference type="GO" id="GO:0036002">
    <property type="term" value="F:pre-mRNA binding"/>
    <property type="evidence" value="ECO:0007669"/>
    <property type="project" value="TreeGrafter"/>
</dbReference>
<dbReference type="AlphaFoldDB" id="A0A0A1U8Z4"/>
<dbReference type="InterPro" id="IPR039171">
    <property type="entry name" value="Cwc2/Slt11"/>
</dbReference>
<feature type="region of interest" description="Disordered" evidence="2">
    <location>
        <begin position="142"/>
        <end position="191"/>
    </location>
</feature>
<feature type="domain" description="STL11/RBM22-like N-terminal" evidence="3">
    <location>
        <begin position="7"/>
        <end position="104"/>
    </location>
</feature>
<evidence type="ECO:0000313" key="5">
    <source>
        <dbReference type="Proteomes" id="UP000014680"/>
    </source>
</evidence>
<dbReference type="RefSeq" id="XP_004256377.1">
    <property type="nucleotide sequence ID" value="XM_004256329.1"/>
</dbReference>
<dbReference type="GO" id="GO:0000974">
    <property type="term" value="C:Prp19 complex"/>
    <property type="evidence" value="ECO:0007669"/>
    <property type="project" value="TreeGrafter"/>
</dbReference>
<dbReference type="GO" id="GO:0071006">
    <property type="term" value="C:U2-type catalytic step 1 spliceosome"/>
    <property type="evidence" value="ECO:0007669"/>
    <property type="project" value="TreeGrafter"/>
</dbReference>
<keyword evidence="1" id="KW-0694">RNA-binding</keyword>
<evidence type="ECO:0000256" key="1">
    <source>
        <dbReference type="ARBA" id="ARBA00022884"/>
    </source>
</evidence>
<evidence type="ECO:0000313" key="4">
    <source>
        <dbReference type="EMBL" id="ELP89606.1"/>
    </source>
</evidence>
<evidence type="ECO:0000256" key="2">
    <source>
        <dbReference type="SAM" id="MobiDB-lite"/>
    </source>
</evidence>
<dbReference type="OMA" id="TEYPMIC"/>
<name>A0A0A1U8Z4_ENTIV</name>
<feature type="compositionally biased region" description="Basic residues" evidence="2">
    <location>
        <begin position="182"/>
        <end position="191"/>
    </location>
</feature>
<protein>
    <submittedName>
        <fullName evidence="4">Pre-mRNA-splicing factor SLT11, putative</fullName>
    </submittedName>
</protein>
<dbReference type="InterPro" id="IPR048995">
    <property type="entry name" value="STL11/RBM22-like_N"/>
</dbReference>
<dbReference type="GO" id="GO:0071007">
    <property type="term" value="C:U2-type catalytic step 2 spliceosome"/>
    <property type="evidence" value="ECO:0007669"/>
    <property type="project" value="TreeGrafter"/>
</dbReference>
<feature type="compositionally biased region" description="Basic and acidic residues" evidence="2">
    <location>
        <begin position="150"/>
        <end position="181"/>
    </location>
</feature>
<dbReference type="EMBL" id="KB206604">
    <property type="protein sequence ID" value="ELP89606.1"/>
    <property type="molecule type" value="Genomic_DNA"/>
</dbReference>
<dbReference type="Pfam" id="PF21369">
    <property type="entry name" value="STL11_N"/>
    <property type="match status" value="1"/>
</dbReference>
<proteinExistence type="predicted"/>
<dbReference type="GO" id="GO:0017070">
    <property type="term" value="F:U6 snRNA binding"/>
    <property type="evidence" value="ECO:0007669"/>
    <property type="project" value="TreeGrafter"/>
</dbReference>
<dbReference type="VEuPathDB" id="AmoebaDB:EIN_526310"/>
<dbReference type="GeneID" id="14888536"/>